<evidence type="ECO:0000256" key="2">
    <source>
        <dbReference type="ARBA" id="ARBA00006727"/>
    </source>
</evidence>
<evidence type="ECO:0000256" key="1">
    <source>
        <dbReference type="ARBA" id="ARBA00004141"/>
    </source>
</evidence>
<keyword evidence="3" id="KW-0812">Transmembrane</keyword>
<evidence type="ECO:0000313" key="4">
    <source>
        <dbReference type="EMBL" id="KAJ9603210.1"/>
    </source>
</evidence>
<comment type="subcellular location">
    <subcellularLocation>
        <location evidence="1">Membrane</location>
        <topology evidence="1">Multi-pass membrane protein</topology>
    </subcellularLocation>
</comment>
<feature type="transmembrane region" description="Helical" evidence="3">
    <location>
        <begin position="314"/>
        <end position="340"/>
    </location>
</feature>
<feature type="transmembrane region" description="Helical" evidence="3">
    <location>
        <begin position="137"/>
        <end position="159"/>
    </location>
</feature>
<keyword evidence="3" id="KW-1133">Transmembrane helix</keyword>
<dbReference type="InterPro" id="IPR036259">
    <property type="entry name" value="MFS_trans_sf"/>
</dbReference>
<gene>
    <name evidence="4" type="ORF">H2200_012505</name>
</gene>
<feature type="transmembrane region" description="Helical" evidence="3">
    <location>
        <begin position="204"/>
        <end position="220"/>
    </location>
</feature>
<comment type="caution">
    <text evidence="4">The sequence shown here is derived from an EMBL/GenBank/DDBJ whole genome shotgun (WGS) entry which is preliminary data.</text>
</comment>
<name>A0AA38WXZ9_9EURO</name>
<dbReference type="SUPFAM" id="SSF103473">
    <property type="entry name" value="MFS general substrate transporter"/>
    <property type="match status" value="1"/>
</dbReference>
<comment type="similarity">
    <text evidence="2">Belongs to the major facilitator superfamily. Monocarboxylate porter (TC 2.A.1.13) family.</text>
</comment>
<reference evidence="4" key="1">
    <citation type="submission" date="2022-10" db="EMBL/GenBank/DDBJ databases">
        <title>Culturing micro-colonial fungi from biological soil crusts in the Mojave desert and describing Neophaeococcomyces mojavensis, and introducing the new genera and species Taxawa tesnikishii.</title>
        <authorList>
            <person name="Kurbessoian T."/>
            <person name="Stajich J.E."/>
        </authorList>
    </citation>
    <scope>NUCLEOTIDE SEQUENCE</scope>
    <source>
        <strain evidence="4">TK_41</strain>
    </source>
</reference>
<feature type="transmembrane region" description="Helical" evidence="3">
    <location>
        <begin position="113"/>
        <end position="131"/>
    </location>
</feature>
<organism evidence="4 5">
    <name type="scientific">Cladophialophora chaetospira</name>
    <dbReference type="NCBI Taxonomy" id="386627"/>
    <lineage>
        <taxon>Eukaryota</taxon>
        <taxon>Fungi</taxon>
        <taxon>Dikarya</taxon>
        <taxon>Ascomycota</taxon>
        <taxon>Pezizomycotina</taxon>
        <taxon>Eurotiomycetes</taxon>
        <taxon>Chaetothyriomycetidae</taxon>
        <taxon>Chaetothyriales</taxon>
        <taxon>Herpotrichiellaceae</taxon>
        <taxon>Cladophialophora</taxon>
    </lineage>
</organism>
<keyword evidence="5" id="KW-1185">Reference proteome</keyword>
<evidence type="ECO:0000313" key="5">
    <source>
        <dbReference type="Proteomes" id="UP001172673"/>
    </source>
</evidence>
<dbReference type="InterPro" id="IPR011701">
    <property type="entry name" value="MFS"/>
</dbReference>
<dbReference type="PANTHER" id="PTHR11360">
    <property type="entry name" value="MONOCARBOXYLATE TRANSPORTER"/>
    <property type="match status" value="1"/>
</dbReference>
<dbReference type="EMBL" id="JAPDRK010000023">
    <property type="protein sequence ID" value="KAJ9603210.1"/>
    <property type="molecule type" value="Genomic_DNA"/>
</dbReference>
<dbReference type="Proteomes" id="UP001172673">
    <property type="component" value="Unassembled WGS sequence"/>
</dbReference>
<sequence length="457" mass="49045">MADRSELTMDDAGETSQFAGALPPADQGKKANLVLLGCCVLQLPVWGTPSGCFPVSYGVLQENYTSSAAADLQGDLNSTGIIGTTLNGIIYLSMPLFFGLFTNRYAHLRRHATVLGMMLSVSSLLSSSWSTQVWQLILSQGVIQAFGSALIYTSSTIFLDEWFLRRKGFAYGVMLSVKSGVGASLPFLFGYLLSTTGFRTTLRIWAGVTFVAAVPAVFLLRPRIEVDREARRTRALSWQFLTHPSFYFHQVGNIIFSASYGMPQTYVPSFAAGVFHLSTSKSAFLVAALNAPSILANIWFGLLSDGKPLWRGRWSMSISTVTLVSASGSCVSSLVFWGLASPHSRAGLALLGLFSVVYGFFAGGNSSTWAGIVKELSREAESFNEPVDTALIYGLLNGGRGIGWVVGGFIGVELLKEGALDDSRWAYGTKYGCLILATGTGALFGGTSALLKVRHLA</sequence>
<proteinExistence type="inferred from homology"/>
<accession>A0AA38WXZ9</accession>
<dbReference type="Pfam" id="PF07690">
    <property type="entry name" value="MFS_1"/>
    <property type="match status" value="1"/>
</dbReference>
<dbReference type="PANTHER" id="PTHR11360:SF156">
    <property type="entry name" value="MONOCARBOXYLATE TRANSPORTER, PUTATIVE (AFU_ORTHOLOGUE AFUA_4G14260)-RELATED"/>
    <property type="match status" value="1"/>
</dbReference>
<keyword evidence="3" id="KW-0472">Membrane</keyword>
<protein>
    <submittedName>
        <fullName evidence="4">Uncharacterized protein</fullName>
    </submittedName>
</protein>
<feature type="transmembrane region" description="Helical" evidence="3">
    <location>
        <begin position="282"/>
        <end position="302"/>
    </location>
</feature>
<dbReference type="GO" id="GO:0016020">
    <property type="term" value="C:membrane"/>
    <property type="evidence" value="ECO:0007669"/>
    <property type="project" value="UniProtKB-SubCell"/>
</dbReference>
<feature type="transmembrane region" description="Helical" evidence="3">
    <location>
        <begin position="171"/>
        <end position="192"/>
    </location>
</feature>
<feature type="transmembrane region" description="Helical" evidence="3">
    <location>
        <begin position="81"/>
        <end position="101"/>
    </location>
</feature>
<dbReference type="GO" id="GO:0022857">
    <property type="term" value="F:transmembrane transporter activity"/>
    <property type="evidence" value="ECO:0007669"/>
    <property type="project" value="InterPro"/>
</dbReference>
<dbReference type="InterPro" id="IPR050327">
    <property type="entry name" value="Proton-linked_MCT"/>
</dbReference>
<dbReference type="Gene3D" id="1.20.1250.20">
    <property type="entry name" value="MFS general substrate transporter like domains"/>
    <property type="match status" value="2"/>
</dbReference>
<feature type="transmembrane region" description="Helical" evidence="3">
    <location>
        <begin position="346"/>
        <end position="364"/>
    </location>
</feature>
<dbReference type="AlphaFoldDB" id="A0AA38WXZ9"/>
<evidence type="ECO:0000256" key="3">
    <source>
        <dbReference type="SAM" id="Phobius"/>
    </source>
</evidence>